<dbReference type="AlphaFoldDB" id="A0A515EQX7"/>
<accession>A0A515EQX7</accession>
<dbReference type="Proteomes" id="UP000317365">
    <property type="component" value="Chromosome"/>
</dbReference>
<evidence type="ECO:0000259" key="1">
    <source>
        <dbReference type="Pfam" id="PF09828"/>
    </source>
</evidence>
<dbReference type="InterPro" id="IPR046858">
    <property type="entry name" value="ChrB_N"/>
</dbReference>
<name>A0A515EQX7_9BURK</name>
<keyword evidence="4" id="KW-1185">Reference proteome</keyword>
<gene>
    <name evidence="3" type="ORF">EXZ61_13280</name>
</gene>
<evidence type="ECO:0000313" key="3">
    <source>
        <dbReference type="EMBL" id="QDL55061.1"/>
    </source>
</evidence>
<dbReference type="Pfam" id="PF09828">
    <property type="entry name" value="ChrB_C"/>
    <property type="match status" value="1"/>
</dbReference>
<organism evidence="3 4">
    <name type="scientific">Rhodoferax aquaticus</name>
    <dbReference type="NCBI Taxonomy" id="2527691"/>
    <lineage>
        <taxon>Bacteria</taxon>
        <taxon>Pseudomonadati</taxon>
        <taxon>Pseudomonadota</taxon>
        <taxon>Betaproteobacteria</taxon>
        <taxon>Burkholderiales</taxon>
        <taxon>Comamonadaceae</taxon>
        <taxon>Rhodoferax</taxon>
    </lineage>
</organism>
<feature type="domain" description="ChrB N-terminal" evidence="2">
    <location>
        <begin position="18"/>
        <end position="148"/>
    </location>
</feature>
<feature type="domain" description="ChrB C-terminal" evidence="1">
    <location>
        <begin position="178"/>
        <end position="305"/>
    </location>
</feature>
<sequence>MLWNLLIVSMPTENTTARMRAWRALKACGAAVLRDGVYLVPASPSTQASLASVGEDVLAHGGLAYHLALDSVAPYDFEPLFDRSTEFAAWMHDVQACGAQLKPDNAAESVKAARKLRKTFTQLCAIDFFAGEVQKQAAQALLELEAKVHQALSPNEPMAAPAQAIARLDRAEYLGRTWATRSRPWADRLACAWLIKRHIDANATLLWLSSPEECPTDALGFDFDGARFSHVGAKVSFEVLLASFAWDSPAWQRLGALVHYLDVGGIEPPEAAGIERVLAGLCTAFADDDQLLVAASAVFDGLLASFEKEVKV</sequence>
<dbReference type="KEGG" id="rhg:EXZ61_13280"/>
<proteinExistence type="predicted"/>
<reference evidence="4" key="2">
    <citation type="journal article" date="2020" name="Int. J. Syst. Evol. Microbiol.">
        <title>Genomic insights into a novel species Rhodoferax aquaticus sp. nov., isolated from freshwater.</title>
        <authorList>
            <person name="Li T."/>
            <person name="Zhuo Y."/>
            <person name="Jin C.Z."/>
            <person name="Wu X."/>
            <person name="Ko S.R."/>
            <person name="Jin F.J."/>
            <person name="Ahn C.Y."/>
            <person name="Oh H.M."/>
            <person name="Lee H.G."/>
            <person name="Jin L."/>
        </authorList>
    </citation>
    <scope>NUCLEOTIDE SEQUENCE [LARGE SCALE GENOMIC DNA]</scope>
    <source>
        <strain evidence="4">Gr-4</strain>
    </source>
</reference>
<evidence type="ECO:0000259" key="2">
    <source>
        <dbReference type="Pfam" id="PF20229"/>
    </source>
</evidence>
<evidence type="ECO:0000313" key="4">
    <source>
        <dbReference type="Proteomes" id="UP000317365"/>
    </source>
</evidence>
<dbReference type="EMBL" id="CP036282">
    <property type="protein sequence ID" value="QDL55061.1"/>
    <property type="molecule type" value="Genomic_DNA"/>
</dbReference>
<dbReference type="Pfam" id="PF20229">
    <property type="entry name" value="ChrB_N"/>
    <property type="match status" value="1"/>
</dbReference>
<protein>
    <submittedName>
        <fullName evidence="3">Chromate resistance protein</fullName>
    </submittedName>
</protein>
<dbReference type="InterPro" id="IPR018634">
    <property type="entry name" value="ChrB_C"/>
</dbReference>
<reference evidence="4" key="1">
    <citation type="submission" date="2019-02" db="EMBL/GenBank/DDBJ databases">
        <title>Complete genome sequence of Rhodoferax sp. Gr-4.</title>
        <authorList>
            <person name="Jin L."/>
        </authorList>
    </citation>
    <scope>NUCLEOTIDE SEQUENCE [LARGE SCALE GENOMIC DNA]</scope>
    <source>
        <strain evidence="4">Gr-4</strain>
    </source>
</reference>